<feature type="region of interest" description="Disordered" evidence="2">
    <location>
        <begin position="395"/>
        <end position="472"/>
    </location>
</feature>
<dbReference type="EMBL" id="RWJN01000066">
    <property type="protein sequence ID" value="TCD68466.1"/>
    <property type="molecule type" value="Genomic_DNA"/>
</dbReference>
<sequence>MSFVAFQMPAPFQALASYPTLHSMAFLPLSLRLSIVSLTTFLSSILASGRALAPGFAAVLLFALWSAYVTKKDILTCTVVVKARDTRRKTSRAAAPLASKDRRPFKSEAALRSLKRAVANVVKFSTIRRPQFVSPRRSSRRRAEAPSSTARDTYLNLLREELESARKNATFYMDAHQKQAASAAQASATNVILAQNLHNALSDQAASQATIVQQRARIEELEAMWNTREVDMEVDHSAASSSGLEYADPPGEEVEAVIENEADGAAEYTEETEEEEADEVVDRVNSVVELIMQEQYAAQTHAEAAIREHVQRYEETIVALQEERDAVENTADGLRAQLQERDDRIVQLEDEDKKSNERIVQLQEQLTEDVAVTEDLRTEMLSFVTKLSNRQLTRNVDSHPRVASSTRRAFTSSPLARPPTPEPVESDASTSQSAEGSDNETDDIDVDRGHSQVATRAPSEPLTGEEPEDTTY</sequence>
<evidence type="ECO:0000313" key="4">
    <source>
        <dbReference type="Proteomes" id="UP000292702"/>
    </source>
</evidence>
<dbReference type="AlphaFoldDB" id="A0A4R0RLM5"/>
<reference evidence="3 4" key="1">
    <citation type="submission" date="2018-11" db="EMBL/GenBank/DDBJ databases">
        <title>Genome assembly of Steccherinum ochraceum LE-BIN_3174, the white-rot fungus of the Steccherinaceae family (The Residual Polyporoid clade, Polyporales, Basidiomycota).</title>
        <authorList>
            <person name="Fedorova T.V."/>
            <person name="Glazunova O.A."/>
            <person name="Landesman E.O."/>
            <person name="Moiseenko K.V."/>
            <person name="Psurtseva N.V."/>
            <person name="Savinova O.S."/>
            <person name="Shakhova N.V."/>
            <person name="Tyazhelova T.V."/>
            <person name="Vasina D.V."/>
        </authorList>
    </citation>
    <scope>NUCLEOTIDE SEQUENCE [LARGE SCALE GENOMIC DNA]</scope>
    <source>
        <strain evidence="3 4">LE-BIN_3174</strain>
    </source>
</reference>
<evidence type="ECO:0000313" key="3">
    <source>
        <dbReference type="EMBL" id="TCD68466.1"/>
    </source>
</evidence>
<organism evidence="3 4">
    <name type="scientific">Steccherinum ochraceum</name>
    <dbReference type="NCBI Taxonomy" id="92696"/>
    <lineage>
        <taxon>Eukaryota</taxon>
        <taxon>Fungi</taxon>
        <taxon>Dikarya</taxon>
        <taxon>Basidiomycota</taxon>
        <taxon>Agaricomycotina</taxon>
        <taxon>Agaricomycetes</taxon>
        <taxon>Polyporales</taxon>
        <taxon>Steccherinaceae</taxon>
        <taxon>Steccherinum</taxon>
    </lineage>
</organism>
<comment type="caution">
    <text evidence="3">The sequence shown here is derived from an EMBL/GenBank/DDBJ whole genome shotgun (WGS) entry which is preliminary data.</text>
</comment>
<feature type="compositionally biased region" description="Acidic residues" evidence="2">
    <location>
        <begin position="463"/>
        <end position="472"/>
    </location>
</feature>
<protein>
    <submittedName>
        <fullName evidence="3">Uncharacterized protein</fullName>
    </submittedName>
</protein>
<keyword evidence="1" id="KW-0175">Coiled coil</keyword>
<keyword evidence="4" id="KW-1185">Reference proteome</keyword>
<accession>A0A4R0RLM5</accession>
<feature type="compositionally biased region" description="Polar residues" evidence="2">
    <location>
        <begin position="427"/>
        <end position="436"/>
    </location>
</feature>
<evidence type="ECO:0000256" key="2">
    <source>
        <dbReference type="SAM" id="MobiDB-lite"/>
    </source>
</evidence>
<dbReference type="Proteomes" id="UP000292702">
    <property type="component" value="Unassembled WGS sequence"/>
</dbReference>
<proteinExistence type="predicted"/>
<evidence type="ECO:0000256" key="1">
    <source>
        <dbReference type="SAM" id="Coils"/>
    </source>
</evidence>
<feature type="compositionally biased region" description="Polar residues" evidence="2">
    <location>
        <begin position="403"/>
        <end position="414"/>
    </location>
</feature>
<feature type="coiled-coil region" evidence="1">
    <location>
        <begin position="303"/>
        <end position="365"/>
    </location>
</feature>
<gene>
    <name evidence="3" type="ORF">EIP91_010752</name>
</gene>
<name>A0A4R0RLM5_9APHY</name>